<evidence type="ECO:0000313" key="2">
    <source>
        <dbReference type="EMBL" id="ARQ06289.1"/>
    </source>
</evidence>
<dbReference type="Gene3D" id="2.60.40.4170">
    <property type="match status" value="1"/>
</dbReference>
<dbReference type="GeneID" id="35294776"/>
<sequence length="291" mass="32876">MKYVTSVLALAVVLSACGNKEADLKQSVEKLDAEKKELTKEYNAIKEKNDNLDEKIKANEDKLKEIEEKREAEIKEQIAKEEAAKKLEEEKRKTMDKLKQEERLKQQQKVKQMLAAKTMPNTIEPTTHGESTLVKSIDNVNLSLQDNGIESNVKRLQIFKITNIENQKVIFKGASSGYTLLYEVHTKNNNQTPVYYNNTGKLVVGKTVIYSDGTSFIPQELQESFVKSGERAYNEYGPKESTVSYKSITLDEKTYQGLIQNGGKLYLLGGTSTEPNSEMQSEIVSEPYTIS</sequence>
<dbReference type="RefSeq" id="WP_086041965.1">
    <property type="nucleotide sequence ID" value="NZ_CBCRZA010000001.1"/>
</dbReference>
<dbReference type="STRING" id="1855823.MCCS_06390"/>
<dbReference type="Proteomes" id="UP000194154">
    <property type="component" value="Chromosome"/>
</dbReference>
<name>A0A1W7A9J7_9STAP</name>
<evidence type="ECO:0000256" key="1">
    <source>
        <dbReference type="SAM" id="Coils"/>
    </source>
</evidence>
<dbReference type="AlphaFoldDB" id="A0A1W7A9J7"/>
<evidence type="ECO:0000313" key="3">
    <source>
        <dbReference type="Proteomes" id="UP000194154"/>
    </source>
</evidence>
<dbReference type="EMBL" id="CP021059">
    <property type="protein sequence ID" value="ARQ06289.1"/>
    <property type="molecule type" value="Genomic_DNA"/>
</dbReference>
<organism evidence="2 3">
    <name type="scientific">Macrococcoides canis</name>
    <dbReference type="NCBI Taxonomy" id="1855823"/>
    <lineage>
        <taxon>Bacteria</taxon>
        <taxon>Bacillati</taxon>
        <taxon>Bacillota</taxon>
        <taxon>Bacilli</taxon>
        <taxon>Bacillales</taxon>
        <taxon>Staphylococcaceae</taxon>
        <taxon>Macrococcoides</taxon>
    </lineage>
</organism>
<keyword evidence="3" id="KW-1185">Reference proteome</keyword>
<reference evidence="2 3" key="1">
    <citation type="journal article" date="2017" name="Int. J. Syst. Evol. Microbiol.">
        <title>Macrococcus canis sp. nov., a skin bacterium associated with infections in dogs.</title>
        <authorList>
            <person name="Gobeli Brawand S."/>
            <person name="Cotting K."/>
            <person name="Gomez-Sanz E."/>
            <person name="Collaud A."/>
            <person name="Thomann A."/>
            <person name="Brodard I."/>
            <person name="Rodriguez-Campos S."/>
            <person name="Strauss C."/>
            <person name="Perreten V."/>
        </authorList>
    </citation>
    <scope>NUCLEOTIDE SEQUENCE [LARGE SCALE GENOMIC DNA]</scope>
    <source>
        <strain evidence="2 3">KM45013</strain>
    </source>
</reference>
<proteinExistence type="predicted"/>
<dbReference type="PROSITE" id="PS51257">
    <property type="entry name" value="PROKAR_LIPOPROTEIN"/>
    <property type="match status" value="1"/>
</dbReference>
<gene>
    <name evidence="2" type="ORF">MCCS_06390</name>
</gene>
<feature type="coiled-coil region" evidence="1">
    <location>
        <begin position="21"/>
        <end position="108"/>
    </location>
</feature>
<protein>
    <recommendedName>
        <fullName evidence="4">DUF5068 domain-containing protein</fullName>
    </recommendedName>
</protein>
<dbReference type="KEGG" id="mcak:MCCS_06390"/>
<keyword evidence="1" id="KW-0175">Coiled coil</keyword>
<evidence type="ECO:0008006" key="4">
    <source>
        <dbReference type="Google" id="ProtNLM"/>
    </source>
</evidence>
<accession>A0A1W7A9J7</accession>
<dbReference type="OrthoDB" id="2413957at2"/>